<name>A0ACB8SM59_9AGAM</name>
<dbReference type="Proteomes" id="UP000814140">
    <property type="component" value="Unassembled WGS sequence"/>
</dbReference>
<organism evidence="1 2">
    <name type="scientific">Artomyces pyxidatus</name>
    <dbReference type="NCBI Taxonomy" id="48021"/>
    <lineage>
        <taxon>Eukaryota</taxon>
        <taxon>Fungi</taxon>
        <taxon>Dikarya</taxon>
        <taxon>Basidiomycota</taxon>
        <taxon>Agaricomycotina</taxon>
        <taxon>Agaricomycetes</taxon>
        <taxon>Russulales</taxon>
        <taxon>Auriscalpiaceae</taxon>
        <taxon>Artomyces</taxon>
    </lineage>
</organism>
<proteinExistence type="predicted"/>
<protein>
    <submittedName>
        <fullName evidence="1">Uncharacterized protein</fullName>
    </submittedName>
</protein>
<evidence type="ECO:0000313" key="2">
    <source>
        <dbReference type="Proteomes" id="UP000814140"/>
    </source>
</evidence>
<dbReference type="EMBL" id="MU277249">
    <property type="protein sequence ID" value="KAI0057322.1"/>
    <property type="molecule type" value="Genomic_DNA"/>
</dbReference>
<accession>A0ACB8SM59</accession>
<reference evidence="1" key="2">
    <citation type="journal article" date="2022" name="New Phytol.">
        <title>Evolutionary transition to the ectomycorrhizal habit in the genomes of a hyperdiverse lineage of mushroom-forming fungi.</title>
        <authorList>
            <person name="Looney B."/>
            <person name="Miyauchi S."/>
            <person name="Morin E."/>
            <person name="Drula E."/>
            <person name="Courty P.E."/>
            <person name="Kohler A."/>
            <person name="Kuo A."/>
            <person name="LaButti K."/>
            <person name="Pangilinan J."/>
            <person name="Lipzen A."/>
            <person name="Riley R."/>
            <person name="Andreopoulos W."/>
            <person name="He G."/>
            <person name="Johnson J."/>
            <person name="Nolan M."/>
            <person name="Tritt A."/>
            <person name="Barry K.W."/>
            <person name="Grigoriev I.V."/>
            <person name="Nagy L.G."/>
            <person name="Hibbett D."/>
            <person name="Henrissat B."/>
            <person name="Matheny P.B."/>
            <person name="Labbe J."/>
            <person name="Martin F.M."/>
        </authorList>
    </citation>
    <scope>NUCLEOTIDE SEQUENCE</scope>
    <source>
        <strain evidence="1">HHB10654</strain>
    </source>
</reference>
<sequence>MRGLTTTFITAALFSPVARAALNAYAFGSAFSIGEFSPSSSLDIIKVTTTFTPGSPPTTQKGELYVWPGLMTTNDEFLYTAVQQLSPSACGGTATDWCLTAQYVGAAGLLSGSYAAIDGTVPVTLEFTQNANNTWTHTVIMKGAVISQLVQPIGRPTTFGIANECFDECATTTSSQKYTNTTIVLGTATSTFGETALASDAGTTFSTPTTSDGGKTWQIATITVPKGTSQD</sequence>
<keyword evidence="2" id="KW-1185">Reference proteome</keyword>
<gene>
    <name evidence="1" type="ORF">BV25DRAFT_1443957</name>
</gene>
<comment type="caution">
    <text evidence="1">The sequence shown here is derived from an EMBL/GenBank/DDBJ whole genome shotgun (WGS) entry which is preliminary data.</text>
</comment>
<evidence type="ECO:0000313" key="1">
    <source>
        <dbReference type="EMBL" id="KAI0057322.1"/>
    </source>
</evidence>
<reference evidence="1" key="1">
    <citation type="submission" date="2021-03" db="EMBL/GenBank/DDBJ databases">
        <authorList>
            <consortium name="DOE Joint Genome Institute"/>
            <person name="Ahrendt S."/>
            <person name="Looney B.P."/>
            <person name="Miyauchi S."/>
            <person name="Morin E."/>
            <person name="Drula E."/>
            <person name="Courty P.E."/>
            <person name="Chicoki N."/>
            <person name="Fauchery L."/>
            <person name="Kohler A."/>
            <person name="Kuo A."/>
            <person name="Labutti K."/>
            <person name="Pangilinan J."/>
            <person name="Lipzen A."/>
            <person name="Riley R."/>
            <person name="Andreopoulos W."/>
            <person name="He G."/>
            <person name="Johnson J."/>
            <person name="Barry K.W."/>
            <person name="Grigoriev I.V."/>
            <person name="Nagy L."/>
            <person name="Hibbett D."/>
            <person name="Henrissat B."/>
            <person name="Matheny P.B."/>
            <person name="Labbe J."/>
            <person name="Martin F."/>
        </authorList>
    </citation>
    <scope>NUCLEOTIDE SEQUENCE</scope>
    <source>
        <strain evidence="1">HHB10654</strain>
    </source>
</reference>